<evidence type="ECO:0000313" key="4">
    <source>
        <dbReference type="EMBL" id="EME44319.1"/>
    </source>
</evidence>
<dbReference type="OrthoDB" id="3687641at2759"/>
<keyword evidence="5" id="KW-1185">Reference proteome</keyword>
<dbReference type="GO" id="GO:0043386">
    <property type="term" value="P:mycotoxin biosynthetic process"/>
    <property type="evidence" value="ECO:0007669"/>
    <property type="project" value="InterPro"/>
</dbReference>
<comment type="similarity">
    <text evidence="2">Belongs to the ustYa family.</text>
</comment>
<accession>N1PPG3</accession>
<dbReference type="AlphaFoldDB" id="N1PPG3"/>
<sequence length="217" mass="25001">MVLVIIIIIAFARRPASSCTPETDIYFGDIPYKDVVWTKDTRFTDTQPKVFYNESGADERSAWSEIYPSGWVEVQGTSARKLVGGAPLEYWGSELEEWEAGSQAWATTLMHQIHCLGMMKSSWHKIESGEPINNRRHGHFPHCIEYLRQAVMCQADLTLEPAMDPMHWPIGTSGWDVTHRCKDWDAVLDAVKQRAVLRDNENQRWYRMTPRSSSLQR</sequence>
<name>N1PPG3_DOTSN</name>
<dbReference type="OMA" id="TYESARV"/>
<evidence type="ECO:0000256" key="3">
    <source>
        <dbReference type="SAM" id="SignalP"/>
    </source>
</evidence>
<dbReference type="eggNOG" id="ENOG502SNCH">
    <property type="taxonomic scope" value="Eukaryota"/>
</dbReference>
<feature type="signal peptide" evidence="3">
    <location>
        <begin position="1"/>
        <end position="18"/>
    </location>
</feature>
<dbReference type="Proteomes" id="UP000016933">
    <property type="component" value="Unassembled WGS sequence"/>
</dbReference>
<dbReference type="PANTHER" id="PTHR33365">
    <property type="entry name" value="YALI0B05434P"/>
    <property type="match status" value="1"/>
</dbReference>
<evidence type="ECO:0000256" key="2">
    <source>
        <dbReference type="ARBA" id="ARBA00035112"/>
    </source>
</evidence>
<reference evidence="5" key="1">
    <citation type="journal article" date="2012" name="PLoS Genet.">
        <title>The genomes of the fungal plant pathogens Cladosporium fulvum and Dothistroma septosporum reveal adaptation to different hosts and lifestyles but also signatures of common ancestry.</title>
        <authorList>
            <person name="de Wit P.J.G.M."/>
            <person name="van der Burgt A."/>
            <person name="Oekmen B."/>
            <person name="Stergiopoulos I."/>
            <person name="Abd-Elsalam K.A."/>
            <person name="Aerts A.L."/>
            <person name="Bahkali A.H."/>
            <person name="Beenen H.G."/>
            <person name="Chettri P."/>
            <person name="Cox M.P."/>
            <person name="Datema E."/>
            <person name="de Vries R.P."/>
            <person name="Dhillon B."/>
            <person name="Ganley A.R."/>
            <person name="Griffiths S.A."/>
            <person name="Guo Y."/>
            <person name="Hamelin R.C."/>
            <person name="Henrissat B."/>
            <person name="Kabir M.S."/>
            <person name="Jashni M.K."/>
            <person name="Kema G."/>
            <person name="Klaubauf S."/>
            <person name="Lapidus A."/>
            <person name="Levasseur A."/>
            <person name="Lindquist E."/>
            <person name="Mehrabi R."/>
            <person name="Ohm R.A."/>
            <person name="Owen T.J."/>
            <person name="Salamov A."/>
            <person name="Schwelm A."/>
            <person name="Schijlen E."/>
            <person name="Sun H."/>
            <person name="van den Burg H.A."/>
            <person name="van Ham R.C.H.J."/>
            <person name="Zhang S."/>
            <person name="Goodwin S.B."/>
            <person name="Grigoriev I.V."/>
            <person name="Collemare J."/>
            <person name="Bradshaw R.E."/>
        </authorList>
    </citation>
    <scope>NUCLEOTIDE SEQUENCE [LARGE SCALE GENOMIC DNA]</scope>
    <source>
        <strain evidence="5">NZE10 / CBS 128990</strain>
    </source>
</reference>
<dbReference type="EMBL" id="KB446539">
    <property type="protein sequence ID" value="EME44319.1"/>
    <property type="molecule type" value="Genomic_DNA"/>
</dbReference>
<gene>
    <name evidence="4" type="ORF">DOTSEDRAFT_71978</name>
</gene>
<dbReference type="PANTHER" id="PTHR33365:SF4">
    <property type="entry name" value="CYCLOCHLOROTINE BIOSYNTHESIS PROTEIN O"/>
    <property type="match status" value="1"/>
</dbReference>
<evidence type="ECO:0000256" key="1">
    <source>
        <dbReference type="ARBA" id="ARBA00004685"/>
    </source>
</evidence>
<feature type="chain" id="PRO_5004110026" evidence="3">
    <location>
        <begin position="19"/>
        <end position="217"/>
    </location>
</feature>
<comment type="pathway">
    <text evidence="1">Mycotoxin biosynthesis.</text>
</comment>
<dbReference type="STRING" id="675120.N1PPG3"/>
<proteinExistence type="inferred from homology"/>
<dbReference type="HOGENOM" id="CLU_042941_4_2_1"/>
<organism evidence="4 5">
    <name type="scientific">Dothistroma septosporum (strain NZE10 / CBS 128990)</name>
    <name type="common">Red band needle blight fungus</name>
    <name type="synonym">Mycosphaerella pini</name>
    <dbReference type="NCBI Taxonomy" id="675120"/>
    <lineage>
        <taxon>Eukaryota</taxon>
        <taxon>Fungi</taxon>
        <taxon>Dikarya</taxon>
        <taxon>Ascomycota</taxon>
        <taxon>Pezizomycotina</taxon>
        <taxon>Dothideomycetes</taxon>
        <taxon>Dothideomycetidae</taxon>
        <taxon>Mycosphaerellales</taxon>
        <taxon>Mycosphaerellaceae</taxon>
        <taxon>Dothistroma</taxon>
    </lineage>
</organism>
<dbReference type="Pfam" id="PF11807">
    <property type="entry name" value="UstYa"/>
    <property type="match status" value="1"/>
</dbReference>
<evidence type="ECO:0000313" key="5">
    <source>
        <dbReference type="Proteomes" id="UP000016933"/>
    </source>
</evidence>
<keyword evidence="3" id="KW-0732">Signal</keyword>
<protein>
    <submittedName>
        <fullName evidence="4">Uncharacterized protein</fullName>
    </submittedName>
</protein>
<reference evidence="4 5" key="2">
    <citation type="journal article" date="2012" name="PLoS Pathog.">
        <title>Diverse lifestyles and strategies of plant pathogenesis encoded in the genomes of eighteen Dothideomycetes fungi.</title>
        <authorList>
            <person name="Ohm R.A."/>
            <person name="Feau N."/>
            <person name="Henrissat B."/>
            <person name="Schoch C.L."/>
            <person name="Horwitz B.A."/>
            <person name="Barry K.W."/>
            <person name="Condon B.J."/>
            <person name="Copeland A.C."/>
            <person name="Dhillon B."/>
            <person name="Glaser F."/>
            <person name="Hesse C.N."/>
            <person name="Kosti I."/>
            <person name="LaButti K."/>
            <person name="Lindquist E.A."/>
            <person name="Lucas S."/>
            <person name="Salamov A.A."/>
            <person name="Bradshaw R.E."/>
            <person name="Ciuffetti L."/>
            <person name="Hamelin R.C."/>
            <person name="Kema G.H.J."/>
            <person name="Lawrence C."/>
            <person name="Scott J.A."/>
            <person name="Spatafora J.W."/>
            <person name="Turgeon B.G."/>
            <person name="de Wit P.J.G.M."/>
            <person name="Zhong S."/>
            <person name="Goodwin S.B."/>
            <person name="Grigoriev I.V."/>
        </authorList>
    </citation>
    <scope>NUCLEOTIDE SEQUENCE [LARGE SCALE GENOMIC DNA]</scope>
    <source>
        <strain evidence="5">NZE10 / CBS 128990</strain>
    </source>
</reference>
<dbReference type="InterPro" id="IPR021765">
    <property type="entry name" value="UstYa-like"/>
</dbReference>